<evidence type="ECO:0000256" key="1">
    <source>
        <dbReference type="SAM" id="SignalP"/>
    </source>
</evidence>
<evidence type="ECO:0000259" key="2">
    <source>
        <dbReference type="PROSITE" id="PS50853"/>
    </source>
</evidence>
<reference evidence="4" key="1">
    <citation type="submission" date="2022-11" db="UniProtKB">
        <authorList>
            <consortium name="WormBaseParasite"/>
        </authorList>
    </citation>
    <scope>IDENTIFICATION</scope>
</reference>
<dbReference type="PROSITE" id="PS50853">
    <property type="entry name" value="FN3"/>
    <property type="match status" value="1"/>
</dbReference>
<keyword evidence="1" id="KW-0732">Signal</keyword>
<feature type="signal peptide" evidence="1">
    <location>
        <begin position="1"/>
        <end position="17"/>
    </location>
</feature>
<feature type="domain" description="Fibronectin type-III" evidence="2">
    <location>
        <begin position="34"/>
        <end position="93"/>
    </location>
</feature>
<dbReference type="WBParaSite" id="nRc.2.0.1.t10645-RA">
    <property type="protein sequence ID" value="nRc.2.0.1.t10645-RA"/>
    <property type="gene ID" value="nRc.2.0.1.g10645"/>
</dbReference>
<dbReference type="AlphaFoldDB" id="A0A915I8Z9"/>
<dbReference type="SUPFAM" id="SSF49265">
    <property type="entry name" value="Fibronectin type III"/>
    <property type="match status" value="1"/>
</dbReference>
<dbReference type="InterPro" id="IPR036116">
    <property type="entry name" value="FN3_sf"/>
</dbReference>
<accession>A0A915I8Z9</accession>
<dbReference type="InterPro" id="IPR013783">
    <property type="entry name" value="Ig-like_fold"/>
</dbReference>
<evidence type="ECO:0000313" key="3">
    <source>
        <dbReference type="Proteomes" id="UP000887565"/>
    </source>
</evidence>
<name>A0A915I8Z9_ROMCU</name>
<proteinExistence type="predicted"/>
<dbReference type="InterPro" id="IPR003961">
    <property type="entry name" value="FN3_dom"/>
</dbReference>
<feature type="chain" id="PRO_5038078405" evidence="1">
    <location>
        <begin position="18"/>
        <end position="93"/>
    </location>
</feature>
<dbReference type="Proteomes" id="UP000887565">
    <property type="component" value="Unplaced"/>
</dbReference>
<dbReference type="Gene3D" id="2.60.40.10">
    <property type="entry name" value="Immunoglobulins"/>
    <property type="match status" value="1"/>
</dbReference>
<dbReference type="CDD" id="cd00063">
    <property type="entry name" value="FN3"/>
    <property type="match status" value="1"/>
</dbReference>
<evidence type="ECO:0000313" key="4">
    <source>
        <dbReference type="WBParaSite" id="nRc.2.0.1.t10645-RA"/>
    </source>
</evidence>
<sequence>MNRGLFQIAIFIRSLFAITNDTLWSVDHSHAAHAPGRPRVVECDGANVVLSWDPPVSYEASGNLVGYHVEYRVVGALDWITATNHLVRKTSCT</sequence>
<protein>
    <submittedName>
        <fullName evidence="4">Fibronectin type-III domain-containing protein</fullName>
    </submittedName>
</protein>
<keyword evidence="3" id="KW-1185">Reference proteome</keyword>
<organism evidence="3 4">
    <name type="scientific">Romanomermis culicivorax</name>
    <name type="common">Nematode worm</name>
    <dbReference type="NCBI Taxonomy" id="13658"/>
    <lineage>
        <taxon>Eukaryota</taxon>
        <taxon>Metazoa</taxon>
        <taxon>Ecdysozoa</taxon>
        <taxon>Nematoda</taxon>
        <taxon>Enoplea</taxon>
        <taxon>Dorylaimia</taxon>
        <taxon>Mermithida</taxon>
        <taxon>Mermithoidea</taxon>
        <taxon>Mermithidae</taxon>
        <taxon>Romanomermis</taxon>
    </lineage>
</organism>